<dbReference type="EMBL" id="PIOC01000001">
    <property type="protein sequence ID" value="RDW22201.1"/>
    <property type="molecule type" value="Genomic_DNA"/>
</dbReference>
<dbReference type="Proteomes" id="UP000257143">
    <property type="component" value="Unassembled WGS sequence"/>
</dbReference>
<name>A0A3D8Q336_9BACI</name>
<organism evidence="1 2">
    <name type="scientific">Oceanobacillus arenosus</name>
    <dbReference type="NCBI Taxonomy" id="1229153"/>
    <lineage>
        <taxon>Bacteria</taxon>
        <taxon>Bacillati</taxon>
        <taxon>Bacillota</taxon>
        <taxon>Bacilli</taxon>
        <taxon>Bacillales</taxon>
        <taxon>Bacillaceae</taxon>
        <taxon>Oceanobacillus</taxon>
    </lineage>
</organism>
<proteinExistence type="predicted"/>
<dbReference type="RefSeq" id="WP_115771062.1">
    <property type="nucleotide sequence ID" value="NZ_PIOC01000001.1"/>
</dbReference>
<dbReference type="AlphaFoldDB" id="A0A3D8Q336"/>
<evidence type="ECO:0000313" key="1">
    <source>
        <dbReference type="EMBL" id="RDW22201.1"/>
    </source>
</evidence>
<protein>
    <submittedName>
        <fullName evidence="1">Uncharacterized protein</fullName>
    </submittedName>
</protein>
<comment type="caution">
    <text evidence="1">The sequence shown here is derived from an EMBL/GenBank/DDBJ whole genome shotgun (WGS) entry which is preliminary data.</text>
</comment>
<reference evidence="2" key="1">
    <citation type="submission" date="2017-11" db="EMBL/GenBank/DDBJ databases">
        <authorList>
            <person name="Zhu W."/>
        </authorList>
    </citation>
    <scope>NUCLEOTIDE SEQUENCE [LARGE SCALE GENOMIC DNA]</scope>
    <source>
        <strain evidence="2">CAU 1183</strain>
    </source>
</reference>
<evidence type="ECO:0000313" key="2">
    <source>
        <dbReference type="Proteomes" id="UP000257143"/>
    </source>
</evidence>
<keyword evidence="2" id="KW-1185">Reference proteome</keyword>
<sequence length="59" mass="6976">MENEITVASINISNLSKKNLLHYHLFPRLNRQQKCMVFLANLRLLIETTENQMYKAIVE</sequence>
<accession>A0A3D8Q336</accession>
<gene>
    <name evidence="1" type="ORF">CWR48_00400</name>
</gene>